<dbReference type="PANTHER" id="PTHR16284:SF13">
    <property type="entry name" value="PROTEIN CDV3 HOMOLOG"/>
    <property type="match status" value="1"/>
</dbReference>
<keyword evidence="4" id="KW-1185">Reference proteome</keyword>
<feature type="compositionally biased region" description="Polar residues" evidence="2">
    <location>
        <begin position="140"/>
        <end position="150"/>
    </location>
</feature>
<dbReference type="Pfam" id="PF15359">
    <property type="entry name" value="CDV3"/>
    <property type="match status" value="1"/>
</dbReference>
<organism evidence="3 4">
    <name type="scientific">Paralvinella palmiformis</name>
    <dbReference type="NCBI Taxonomy" id="53620"/>
    <lineage>
        <taxon>Eukaryota</taxon>
        <taxon>Metazoa</taxon>
        <taxon>Spiralia</taxon>
        <taxon>Lophotrochozoa</taxon>
        <taxon>Annelida</taxon>
        <taxon>Polychaeta</taxon>
        <taxon>Sedentaria</taxon>
        <taxon>Canalipalpata</taxon>
        <taxon>Terebellida</taxon>
        <taxon>Terebelliformia</taxon>
        <taxon>Alvinellidae</taxon>
        <taxon>Paralvinella</taxon>
    </lineage>
</organism>
<evidence type="ECO:0000256" key="2">
    <source>
        <dbReference type="SAM" id="MobiDB-lite"/>
    </source>
</evidence>
<reference evidence="3" key="1">
    <citation type="journal article" date="2023" name="Mol. Biol. Evol.">
        <title>Third-Generation Sequencing Reveals the Adaptive Role of the Epigenome in Three Deep-Sea Polychaetes.</title>
        <authorList>
            <person name="Perez M."/>
            <person name="Aroh O."/>
            <person name="Sun Y."/>
            <person name="Lan Y."/>
            <person name="Juniper S.K."/>
            <person name="Young C.R."/>
            <person name="Angers B."/>
            <person name="Qian P.Y."/>
        </authorList>
    </citation>
    <scope>NUCLEOTIDE SEQUENCE</scope>
    <source>
        <strain evidence="3">P08H-3</strain>
    </source>
</reference>
<dbReference type="GO" id="GO:0005737">
    <property type="term" value="C:cytoplasm"/>
    <property type="evidence" value="ECO:0007669"/>
    <property type="project" value="TreeGrafter"/>
</dbReference>
<feature type="compositionally biased region" description="Low complexity" evidence="2">
    <location>
        <begin position="63"/>
        <end position="76"/>
    </location>
</feature>
<dbReference type="InterPro" id="IPR026806">
    <property type="entry name" value="CDV3"/>
</dbReference>
<dbReference type="AlphaFoldDB" id="A0AAD9J2T9"/>
<dbReference type="Proteomes" id="UP001208570">
    <property type="component" value="Unassembled WGS sequence"/>
</dbReference>
<protein>
    <recommendedName>
        <fullName evidence="5">CDV3 homolog</fullName>
    </recommendedName>
</protein>
<name>A0AAD9J2T9_9ANNE</name>
<feature type="compositionally biased region" description="Basic and acidic residues" evidence="2">
    <location>
        <begin position="24"/>
        <end position="38"/>
    </location>
</feature>
<evidence type="ECO:0008006" key="5">
    <source>
        <dbReference type="Google" id="ProtNLM"/>
    </source>
</evidence>
<feature type="compositionally biased region" description="Basic and acidic residues" evidence="2">
    <location>
        <begin position="82"/>
        <end position="93"/>
    </location>
</feature>
<evidence type="ECO:0000256" key="1">
    <source>
        <dbReference type="ARBA" id="ARBA00006062"/>
    </source>
</evidence>
<feature type="region of interest" description="Disordered" evidence="2">
    <location>
        <begin position="24"/>
        <end position="195"/>
    </location>
</feature>
<sequence length="195" mass="20817">EEDDEWVDYEEEAEKDFSDLKIHKFQIGKDDDGERLGEGSDSENDGVDGRERREAASGPWNKTTVTSSNVVDTTETASAPVVEKEPPPPKETPKPTGKYIPPGVRRAMDSGAGGLPGAKIGPGRRKKAPNVMSEEDFPSLSGSQADSSVDNAGLVAPPGRFEQVRGGGRQTDDSQGQSQRVEIGNKFDALSSADS</sequence>
<comment type="caution">
    <text evidence="3">The sequence shown here is derived from an EMBL/GenBank/DDBJ whole genome shotgun (WGS) entry which is preliminary data.</text>
</comment>
<dbReference type="PANTHER" id="PTHR16284">
    <property type="entry name" value="PROTEIN CDV3 HOMOLOG"/>
    <property type="match status" value="1"/>
</dbReference>
<accession>A0AAD9J2T9</accession>
<dbReference type="EMBL" id="JAODUP010000672">
    <property type="protein sequence ID" value="KAK2145572.1"/>
    <property type="molecule type" value="Genomic_DNA"/>
</dbReference>
<gene>
    <name evidence="3" type="ORF">LSH36_672g00007</name>
</gene>
<proteinExistence type="inferred from homology"/>
<evidence type="ECO:0000313" key="4">
    <source>
        <dbReference type="Proteomes" id="UP001208570"/>
    </source>
</evidence>
<feature type="non-terminal residue" evidence="3">
    <location>
        <position position="1"/>
    </location>
</feature>
<evidence type="ECO:0000313" key="3">
    <source>
        <dbReference type="EMBL" id="KAK2145572.1"/>
    </source>
</evidence>
<comment type="similarity">
    <text evidence="1">Belongs to the CDV3 family.</text>
</comment>